<accession>A0ABP7TBP8</accession>
<sequence length="468" mass="52749">MCIGIFALTALPYPSSYSLFLFNTGSLAEIQPLRGWRYNPTLNADIDAYVSPLFDVVSAKQREALYRNPLNSIHLSVPLGNDPAAAALERLREWQANGVLLQDQLPGIYAYYQYFRLPGSAREYCRKGFMCHIRAYDWEENVVLRHENTLPGAVNDRAELLARTQLQSSATHGLFRDEDFELETYLDEAMRTPLAETEEDYQGARDVLAVIQDAAIIRRFQAVLAARQVILADGHHRYEGSLAYRQARELAADGQDTGREPWNYHLMYLTNAAADDLRILPTHRLLLELPGNLSDDELLARLEPYFTIRPMEDAGDLTEIIAGKPWAFGLYLGGLAYKIRLRPEVHSQLDWETTEAVKALDLTVLHYFVMEKCLGIIGPDAQRAWLGVAYVRNFTECLQRVDRGEARAAFIVNEVSMAEVEAVCHSGAVMPPKSTFFYPKTIGGFLFSSIAKEETGDVFLDYFQSASA</sequence>
<evidence type="ECO:0000313" key="2">
    <source>
        <dbReference type="Proteomes" id="UP001501469"/>
    </source>
</evidence>
<dbReference type="Proteomes" id="UP001501469">
    <property type="component" value="Unassembled WGS sequence"/>
</dbReference>
<reference evidence="2" key="1">
    <citation type="journal article" date="2019" name="Int. J. Syst. Evol. Microbiol.">
        <title>The Global Catalogue of Microorganisms (GCM) 10K type strain sequencing project: providing services to taxonomists for standard genome sequencing and annotation.</title>
        <authorList>
            <consortium name="The Broad Institute Genomics Platform"/>
            <consortium name="The Broad Institute Genome Sequencing Center for Infectious Disease"/>
            <person name="Wu L."/>
            <person name="Ma J."/>
        </authorList>
    </citation>
    <scope>NUCLEOTIDE SEQUENCE [LARGE SCALE GENOMIC DNA]</scope>
    <source>
        <strain evidence="2">JCM 17225</strain>
    </source>
</reference>
<gene>
    <name evidence="1" type="ORF">GCM10022409_04870</name>
</gene>
<comment type="caution">
    <text evidence="1">The sequence shown here is derived from an EMBL/GenBank/DDBJ whole genome shotgun (WGS) entry which is preliminary data.</text>
</comment>
<name>A0ABP7TBP8_9BACT</name>
<dbReference type="PIRSF" id="PIRSF033563">
    <property type="entry name" value="UCP033563"/>
    <property type="match status" value="1"/>
</dbReference>
<dbReference type="InterPro" id="IPR008323">
    <property type="entry name" value="UCP033563"/>
</dbReference>
<dbReference type="Pfam" id="PF06245">
    <property type="entry name" value="DUF1015"/>
    <property type="match status" value="1"/>
</dbReference>
<keyword evidence="2" id="KW-1185">Reference proteome</keyword>
<organism evidence="1 2">
    <name type="scientific">Hymenobacter glaciei</name>
    <dbReference type="NCBI Taxonomy" id="877209"/>
    <lineage>
        <taxon>Bacteria</taxon>
        <taxon>Pseudomonadati</taxon>
        <taxon>Bacteroidota</taxon>
        <taxon>Cytophagia</taxon>
        <taxon>Cytophagales</taxon>
        <taxon>Hymenobacteraceae</taxon>
        <taxon>Hymenobacter</taxon>
    </lineage>
</organism>
<evidence type="ECO:0000313" key="1">
    <source>
        <dbReference type="EMBL" id="GAA4024000.1"/>
    </source>
</evidence>
<dbReference type="PANTHER" id="PTHR36454:SF1">
    <property type="entry name" value="DUF1015 DOMAIN-CONTAINING PROTEIN"/>
    <property type="match status" value="1"/>
</dbReference>
<proteinExistence type="predicted"/>
<dbReference type="PANTHER" id="PTHR36454">
    <property type="entry name" value="LMO2823 PROTEIN"/>
    <property type="match status" value="1"/>
</dbReference>
<dbReference type="EMBL" id="BAABDK010000001">
    <property type="protein sequence ID" value="GAA4024000.1"/>
    <property type="molecule type" value="Genomic_DNA"/>
</dbReference>
<protein>
    <submittedName>
        <fullName evidence="1">DUF1015 domain-containing protein</fullName>
    </submittedName>
</protein>